<organism evidence="2 3">
    <name type="scientific">Kribbella orskensis</name>
    <dbReference type="NCBI Taxonomy" id="2512216"/>
    <lineage>
        <taxon>Bacteria</taxon>
        <taxon>Bacillati</taxon>
        <taxon>Actinomycetota</taxon>
        <taxon>Actinomycetes</taxon>
        <taxon>Propionibacteriales</taxon>
        <taxon>Kribbellaceae</taxon>
        <taxon>Kribbella</taxon>
    </lineage>
</organism>
<evidence type="ECO:0008006" key="4">
    <source>
        <dbReference type="Google" id="ProtNLM"/>
    </source>
</evidence>
<evidence type="ECO:0000256" key="1">
    <source>
        <dbReference type="SAM" id="SignalP"/>
    </source>
</evidence>
<name>A0ABY2BC97_9ACTN</name>
<evidence type="ECO:0000313" key="2">
    <source>
        <dbReference type="EMBL" id="TCO13254.1"/>
    </source>
</evidence>
<reference evidence="2 3" key="1">
    <citation type="journal article" date="2015" name="Stand. Genomic Sci.">
        <title>Genomic Encyclopedia of Bacterial and Archaeal Type Strains, Phase III: the genomes of soil and plant-associated and newly described type strains.</title>
        <authorList>
            <person name="Whitman W.B."/>
            <person name="Woyke T."/>
            <person name="Klenk H.P."/>
            <person name="Zhou Y."/>
            <person name="Lilburn T.G."/>
            <person name="Beck B.J."/>
            <person name="De Vos P."/>
            <person name="Vandamme P."/>
            <person name="Eisen J.A."/>
            <person name="Garrity G."/>
            <person name="Hugenholtz P."/>
            <person name="Kyrpides N.C."/>
        </authorList>
    </citation>
    <scope>NUCLEOTIDE SEQUENCE [LARGE SCALE GENOMIC DNA]</scope>
    <source>
        <strain evidence="2 3">VKM Ac-2538</strain>
    </source>
</reference>
<evidence type="ECO:0000313" key="3">
    <source>
        <dbReference type="Proteomes" id="UP000295818"/>
    </source>
</evidence>
<keyword evidence="1" id="KW-0732">Signal</keyword>
<proteinExistence type="predicted"/>
<dbReference type="EMBL" id="SLWM01000023">
    <property type="protein sequence ID" value="TCO13254.1"/>
    <property type="molecule type" value="Genomic_DNA"/>
</dbReference>
<dbReference type="Proteomes" id="UP000295818">
    <property type="component" value="Unassembled WGS sequence"/>
</dbReference>
<comment type="caution">
    <text evidence="2">The sequence shown here is derived from an EMBL/GenBank/DDBJ whole genome shotgun (WGS) entry which is preliminary data.</text>
</comment>
<gene>
    <name evidence="2" type="ORF">EV644_12386</name>
</gene>
<feature type="signal peptide" evidence="1">
    <location>
        <begin position="1"/>
        <end position="26"/>
    </location>
</feature>
<sequence length="307" mass="33209">MLRRWTAIVRRRAVVSMLLLSLPGHGIGPDLQLESQLPNVAAHSPAARAAKRLDDASPADRARVDATLAAAGPDERPYLIEALAAGHSAEDVVTFARLIRGKRPEWLRTHLSLIDPDGPGRVTYRGSPVRQADDTACGPMTILMARAMTDPLYALNFTTTGSADPSDASVAQFQARLTAEEHRIHDATNRFWPERLGSTPAGVGNELNRHADALGARYEPHVVTGIGGKSGLRDAVDAADSAQPVPVLIGDRIPRHYILLIGRDAADLLVYDPARARVSRISEQSFLDGKLDALRFRHVFAVITPSP</sequence>
<feature type="chain" id="PRO_5045738753" description="Peptidase C39-like protein" evidence="1">
    <location>
        <begin position="27"/>
        <end position="307"/>
    </location>
</feature>
<protein>
    <recommendedName>
        <fullName evidence="4">Peptidase C39-like protein</fullName>
    </recommendedName>
</protein>
<accession>A0ABY2BC97</accession>
<keyword evidence="3" id="KW-1185">Reference proteome</keyword>